<evidence type="ECO:0000256" key="1">
    <source>
        <dbReference type="SAM" id="MobiDB-lite"/>
    </source>
</evidence>
<evidence type="ECO:0000313" key="2">
    <source>
        <dbReference type="EMBL" id="RQH12960.1"/>
    </source>
</evidence>
<sequence length="68" mass="7754">MPTGWKKVINTEETKSTNSNKPPEQTSTNKSSDQTTEINRMEMFIPENTQRSLDNLIVPSTVKNRIDT</sequence>
<protein>
    <submittedName>
        <fullName evidence="2">Uncharacterized protein</fullName>
    </submittedName>
</protein>
<reference evidence="2 3" key="1">
    <citation type="journal article" date="2018" name="ACS Chem. Biol.">
        <title>Ketoreductase domain dysfunction expands chemodiversity: malyngamide biosynthesis in the cyanobacterium Okeania hirsuta.</title>
        <authorList>
            <person name="Moss N.A."/>
            <person name="Leao T."/>
            <person name="Rankin M."/>
            <person name="McCullough T.M."/>
            <person name="Qu P."/>
            <person name="Korobeynikov A."/>
            <person name="Smith J.L."/>
            <person name="Gerwick L."/>
            <person name="Gerwick W.H."/>
        </authorList>
    </citation>
    <scope>NUCLEOTIDE SEQUENCE [LARGE SCALE GENOMIC DNA]</scope>
    <source>
        <strain evidence="2 3">PAB10Feb10-1</strain>
    </source>
</reference>
<keyword evidence="3" id="KW-1185">Reference proteome</keyword>
<proteinExistence type="predicted"/>
<feature type="region of interest" description="Disordered" evidence="1">
    <location>
        <begin position="1"/>
        <end position="38"/>
    </location>
</feature>
<name>A0A3N6QCF7_9CYAN</name>
<gene>
    <name evidence="2" type="ORF">D5R40_34680</name>
</gene>
<organism evidence="2 3">
    <name type="scientific">Okeania hirsuta</name>
    <dbReference type="NCBI Taxonomy" id="1458930"/>
    <lineage>
        <taxon>Bacteria</taxon>
        <taxon>Bacillati</taxon>
        <taxon>Cyanobacteriota</taxon>
        <taxon>Cyanophyceae</taxon>
        <taxon>Oscillatoriophycideae</taxon>
        <taxon>Oscillatoriales</taxon>
        <taxon>Microcoleaceae</taxon>
        <taxon>Okeania</taxon>
    </lineage>
</organism>
<feature type="compositionally biased region" description="Polar residues" evidence="1">
    <location>
        <begin position="16"/>
        <end position="38"/>
    </location>
</feature>
<dbReference type="EMBL" id="RCBY01000639">
    <property type="protein sequence ID" value="RQH12960.1"/>
    <property type="molecule type" value="Genomic_DNA"/>
</dbReference>
<accession>A0A3N6QCF7</accession>
<comment type="caution">
    <text evidence="2">The sequence shown here is derived from an EMBL/GenBank/DDBJ whole genome shotgun (WGS) entry which is preliminary data.</text>
</comment>
<dbReference type="Proteomes" id="UP000269154">
    <property type="component" value="Unassembled WGS sequence"/>
</dbReference>
<dbReference type="RefSeq" id="WP_124155918.1">
    <property type="nucleotide sequence ID" value="NZ_CAWOLW010000600.1"/>
</dbReference>
<evidence type="ECO:0000313" key="3">
    <source>
        <dbReference type="Proteomes" id="UP000269154"/>
    </source>
</evidence>
<dbReference type="AlphaFoldDB" id="A0A3N6QCF7"/>